<dbReference type="WBParaSite" id="PTRK_0000722900.1">
    <property type="protein sequence ID" value="PTRK_0000722900.1"/>
    <property type="gene ID" value="PTRK_0000722900"/>
</dbReference>
<evidence type="ECO:0000256" key="6">
    <source>
        <dbReference type="SAM" id="MobiDB-lite"/>
    </source>
</evidence>
<dbReference type="GO" id="GO:0046872">
    <property type="term" value="F:metal ion binding"/>
    <property type="evidence" value="ECO:0007669"/>
    <property type="project" value="UniProtKB-KW"/>
</dbReference>
<feature type="compositionally biased region" description="Basic and acidic residues" evidence="6">
    <location>
        <begin position="10"/>
        <end position="19"/>
    </location>
</feature>
<name>A0A0N4ZH65_PARTI</name>
<dbReference type="Gene3D" id="2.120.10.30">
    <property type="entry name" value="TolB, C-terminal domain"/>
    <property type="match status" value="1"/>
</dbReference>
<evidence type="ECO:0000256" key="5">
    <source>
        <dbReference type="PIRSR" id="PIRSR602640-2"/>
    </source>
</evidence>
<accession>A0A0N4ZH65</accession>
<keyword evidence="4" id="KW-0325">Glycoprotein</keyword>
<dbReference type="PANTHER" id="PTHR11799">
    <property type="entry name" value="PARAOXONASE"/>
    <property type="match status" value="1"/>
</dbReference>
<feature type="binding site" evidence="5">
    <location>
        <position position="321"/>
    </location>
    <ligand>
        <name>Ca(2+)</name>
        <dbReference type="ChEBI" id="CHEBI:29108"/>
        <label>1</label>
        <note>catalytic</note>
    </ligand>
</feature>
<keyword evidence="2" id="KW-0378">Hydrolase</keyword>
<comment type="cofactor">
    <cofactor evidence="5">
        <name>Ca(2+)</name>
        <dbReference type="ChEBI" id="CHEBI:29108"/>
    </cofactor>
    <text evidence="5">Binds 2 calcium ions per subunit.</text>
</comment>
<feature type="compositionally biased region" description="Basic and acidic residues" evidence="6">
    <location>
        <begin position="28"/>
        <end position="42"/>
    </location>
</feature>
<keyword evidence="3" id="KW-1015">Disulfide bond</keyword>
<dbReference type="Pfam" id="PF01731">
    <property type="entry name" value="Arylesterase"/>
    <property type="match status" value="1"/>
</dbReference>
<dbReference type="STRING" id="131310.A0A0N4ZH65"/>
<evidence type="ECO:0000256" key="7">
    <source>
        <dbReference type="SAM" id="Phobius"/>
    </source>
</evidence>
<reference evidence="9" key="1">
    <citation type="submission" date="2017-02" db="UniProtKB">
        <authorList>
            <consortium name="WormBaseParasite"/>
        </authorList>
    </citation>
    <scope>IDENTIFICATION</scope>
</reference>
<dbReference type="GO" id="GO:0004064">
    <property type="term" value="F:arylesterase activity"/>
    <property type="evidence" value="ECO:0007669"/>
    <property type="project" value="InterPro"/>
</dbReference>
<dbReference type="InterPro" id="IPR051288">
    <property type="entry name" value="Serum_paraoxonase/arylesterase"/>
</dbReference>
<dbReference type="SUPFAM" id="SSF63829">
    <property type="entry name" value="Calcium-dependent phosphotriesterase"/>
    <property type="match status" value="1"/>
</dbReference>
<keyword evidence="8" id="KW-1185">Reference proteome</keyword>
<dbReference type="InterPro" id="IPR011042">
    <property type="entry name" value="6-blade_b-propeller_TolB-like"/>
</dbReference>
<dbReference type="AlphaFoldDB" id="A0A0N4ZH65"/>
<proteinExistence type="inferred from homology"/>
<keyword evidence="7" id="KW-1133">Transmembrane helix</keyword>
<feature type="transmembrane region" description="Helical" evidence="7">
    <location>
        <begin position="69"/>
        <end position="91"/>
    </location>
</feature>
<keyword evidence="5" id="KW-0106">Calcium</keyword>
<organism evidence="8 9">
    <name type="scientific">Parastrongyloides trichosuri</name>
    <name type="common">Possum-specific nematode worm</name>
    <dbReference type="NCBI Taxonomy" id="131310"/>
    <lineage>
        <taxon>Eukaryota</taxon>
        <taxon>Metazoa</taxon>
        <taxon>Ecdysozoa</taxon>
        <taxon>Nematoda</taxon>
        <taxon>Chromadorea</taxon>
        <taxon>Rhabditida</taxon>
        <taxon>Tylenchina</taxon>
        <taxon>Panagrolaimomorpha</taxon>
        <taxon>Strongyloidoidea</taxon>
        <taxon>Strongyloididae</taxon>
        <taxon>Parastrongyloides</taxon>
    </lineage>
</organism>
<evidence type="ECO:0000313" key="9">
    <source>
        <dbReference type="WBParaSite" id="PTRK_0000722900.1"/>
    </source>
</evidence>
<dbReference type="Proteomes" id="UP000038045">
    <property type="component" value="Unplaced"/>
</dbReference>
<comment type="similarity">
    <text evidence="1">Belongs to the paraoxonase family.</text>
</comment>
<evidence type="ECO:0000256" key="3">
    <source>
        <dbReference type="ARBA" id="ARBA00023157"/>
    </source>
</evidence>
<sequence>MGKYKMFKKKEKEEKKEENNILNRKARRDVFEDKKNKKKENNNNDNNNETICLNNNKPIIKKQKTFYGLYEKLILTCIFSVFASWLIRWILILDTNHHVHPHHPLSCYQGSLKEPLVSMMVVDEIEMILYFTEKGQVYGSEFEKKDLINEIAMDWKKETEKRLKIKSATYYGINFKVYFYVVNEKIYNDEIVVFVWDQKYSRIIYNSRFMIPQIPRISSLGAIGFNRLYIVSSFHFSDNSLMKIIEILSSIKYGSLYFYDGKEAKKIINGLSYPKDVVIDNKRNRLFIGEVIGRSIKAYNIKPDFNIEESSDINTILSSPNKLFIDKNTGDVWCISYIYLWKKIYNLLSTINNSSNKTFDGERKVHRIRFQDENMKTWITTEPFADNGNYFPYANDISIYDDQLILTSNTNGVLYCPKLNMKII</sequence>
<evidence type="ECO:0000256" key="2">
    <source>
        <dbReference type="ARBA" id="ARBA00022801"/>
    </source>
</evidence>
<evidence type="ECO:0000256" key="4">
    <source>
        <dbReference type="ARBA" id="ARBA00023180"/>
    </source>
</evidence>
<keyword evidence="5" id="KW-0479">Metal-binding</keyword>
<evidence type="ECO:0000256" key="1">
    <source>
        <dbReference type="ARBA" id="ARBA00008595"/>
    </source>
</evidence>
<feature type="region of interest" description="Disordered" evidence="6">
    <location>
        <begin position="1"/>
        <end position="50"/>
    </location>
</feature>
<keyword evidence="7" id="KW-0812">Transmembrane</keyword>
<protein>
    <submittedName>
        <fullName evidence="9">Arylesterase</fullName>
    </submittedName>
</protein>
<keyword evidence="7" id="KW-0472">Membrane</keyword>
<dbReference type="InterPro" id="IPR002640">
    <property type="entry name" value="Arylesterase"/>
</dbReference>
<dbReference type="PANTHER" id="PTHR11799:SF12">
    <property type="entry name" value="PARAOXONASE-RELATED"/>
    <property type="match status" value="1"/>
</dbReference>
<evidence type="ECO:0000313" key="8">
    <source>
        <dbReference type="Proteomes" id="UP000038045"/>
    </source>
</evidence>